<reference evidence="2 3" key="1">
    <citation type="submission" date="2018-06" db="EMBL/GenBank/DDBJ databases">
        <title>The Genome of Cuscuta australis (Dodder) Provides Insight into the Evolution of Plant Parasitism.</title>
        <authorList>
            <person name="Liu H."/>
        </authorList>
    </citation>
    <scope>NUCLEOTIDE SEQUENCE [LARGE SCALE GENOMIC DNA]</scope>
    <source>
        <strain evidence="3">cv. Yunnan</strain>
        <tissue evidence="2">Vines</tissue>
    </source>
</reference>
<organism evidence="2 3">
    <name type="scientific">Cuscuta australis</name>
    <dbReference type="NCBI Taxonomy" id="267555"/>
    <lineage>
        <taxon>Eukaryota</taxon>
        <taxon>Viridiplantae</taxon>
        <taxon>Streptophyta</taxon>
        <taxon>Embryophyta</taxon>
        <taxon>Tracheophyta</taxon>
        <taxon>Spermatophyta</taxon>
        <taxon>Magnoliopsida</taxon>
        <taxon>eudicotyledons</taxon>
        <taxon>Gunneridae</taxon>
        <taxon>Pentapetalae</taxon>
        <taxon>asterids</taxon>
        <taxon>lamiids</taxon>
        <taxon>Solanales</taxon>
        <taxon>Convolvulaceae</taxon>
        <taxon>Cuscuteae</taxon>
        <taxon>Cuscuta</taxon>
        <taxon>Cuscuta subgen. Grammica</taxon>
        <taxon>Cuscuta sect. Cleistogrammica</taxon>
    </lineage>
</organism>
<evidence type="ECO:0000313" key="3">
    <source>
        <dbReference type="Proteomes" id="UP000249390"/>
    </source>
</evidence>
<protein>
    <submittedName>
        <fullName evidence="2">Uncharacterized protein</fullName>
    </submittedName>
</protein>
<feature type="compositionally biased region" description="Low complexity" evidence="1">
    <location>
        <begin position="211"/>
        <end position="227"/>
    </location>
</feature>
<gene>
    <name evidence="2" type="ORF">DM860_013022</name>
</gene>
<evidence type="ECO:0000313" key="2">
    <source>
        <dbReference type="EMBL" id="RAL39821.1"/>
    </source>
</evidence>
<dbReference type="EMBL" id="NQVE01000196">
    <property type="protein sequence ID" value="RAL39821.1"/>
    <property type="molecule type" value="Genomic_DNA"/>
</dbReference>
<dbReference type="Proteomes" id="UP000249390">
    <property type="component" value="Unassembled WGS sequence"/>
</dbReference>
<feature type="region of interest" description="Disordered" evidence="1">
    <location>
        <begin position="126"/>
        <end position="242"/>
    </location>
</feature>
<name>A0A328D678_9ASTE</name>
<evidence type="ECO:0000256" key="1">
    <source>
        <dbReference type="SAM" id="MobiDB-lite"/>
    </source>
</evidence>
<feature type="compositionally biased region" description="Polar residues" evidence="1">
    <location>
        <begin position="37"/>
        <end position="58"/>
    </location>
</feature>
<keyword evidence="3" id="KW-1185">Reference proteome</keyword>
<feature type="region of interest" description="Disordered" evidence="1">
    <location>
        <begin position="28"/>
        <end position="87"/>
    </location>
</feature>
<sequence>MERPPWNSRLKTLSKKLLEIERELHLLEPRSHEEGKSSSSGVSNFPLSGSLGESSSRDVQAFDEDEYLERSPRKSRSKTLSNLKKRVSELEKDMPVMKRRKLSKRFWSDIGKVSLQIFELESESQELSHKDGWGVSNLPSSEGDMPEFDEIRSAPTQAAGDVEVCDEKEKSESPRAMLASEVSDDETRSSPTQVACDMEIGDEEKEKSESPSDLESLSSCGSEFEYTLTEEEEEEETPVRENEFEGYARSKKVHHCLEHIYAGMKRFADHSTKGRALFHALISAAAIVGLLFDKEDYYCFGMSAEMTEQLNDLWNEILDKTKEVFDKTKGGSSFLPFFNLIADGKIDFEKYPLVGEYDVAYMLGRFWIEASCTMPFHNQYPVNNCMMKEKVKVYSDIADTIGRAMENKSIPVVDFRKLLPNVLDGGTITTQEMCLIDISDKIVTDALHEIEAKELSEFFCNYAIESSKEDLLSLVKRLVWDEVISKRRLFMAGKKWVVAPFTHLLDAFDFSSLEEVE</sequence>
<proteinExistence type="predicted"/>
<comment type="caution">
    <text evidence="2">The sequence shown here is derived from an EMBL/GenBank/DDBJ whole genome shotgun (WGS) entry which is preliminary data.</text>
</comment>
<accession>A0A328D678</accession>
<dbReference type="AlphaFoldDB" id="A0A328D678"/>